<dbReference type="SUPFAM" id="SSF53474">
    <property type="entry name" value="alpha/beta-Hydrolases"/>
    <property type="match status" value="1"/>
</dbReference>
<proteinExistence type="predicted"/>
<feature type="domain" description="AB hydrolase-1" evidence="1">
    <location>
        <begin position="34"/>
        <end position="242"/>
    </location>
</feature>
<keyword evidence="3" id="KW-1185">Reference proteome</keyword>
<dbReference type="Proteomes" id="UP000616724">
    <property type="component" value="Unassembled WGS sequence"/>
</dbReference>
<accession>A0A8J3RM07</accession>
<dbReference type="Pfam" id="PF12697">
    <property type="entry name" value="Abhydrolase_6"/>
    <property type="match status" value="1"/>
</dbReference>
<gene>
    <name evidence="2" type="ORF">Plo01_24880</name>
</gene>
<organism evidence="2 3">
    <name type="scientific">Planobispora longispora</name>
    <dbReference type="NCBI Taxonomy" id="28887"/>
    <lineage>
        <taxon>Bacteria</taxon>
        <taxon>Bacillati</taxon>
        <taxon>Actinomycetota</taxon>
        <taxon>Actinomycetes</taxon>
        <taxon>Streptosporangiales</taxon>
        <taxon>Streptosporangiaceae</taxon>
        <taxon>Planobispora</taxon>
    </lineage>
</organism>
<dbReference type="Gene3D" id="3.40.50.1820">
    <property type="entry name" value="alpha/beta hydrolase"/>
    <property type="match status" value="1"/>
</dbReference>
<sequence length="261" mass="27275">MATVTSRDGTRIAFEKAGAGPVLVLVDAAGGFRGFGPMGSLAERLADRFTAVTYDRRGRGESGDTPPYAVEREIEDLAAVIEASGGRAFVHGFSSGAVLGLLGAAAGLPISMLSLLEPPIILDQPPQDDEGDLAAEIDELVAAGRRADAVEHFHRSIGVPEEITAGMRQAPFFPMLEGIAHTLAYDSRITPAVSRDTLRSVTVPALVVNSESSDDRLRGWAEGVAAALPRGRHLALKGDWHGVPDDVLVPALADFFGGGAA</sequence>
<dbReference type="GO" id="GO:0016787">
    <property type="term" value="F:hydrolase activity"/>
    <property type="evidence" value="ECO:0007669"/>
    <property type="project" value="UniProtKB-KW"/>
</dbReference>
<dbReference type="EMBL" id="BOOH01000019">
    <property type="protein sequence ID" value="GIH76059.1"/>
    <property type="molecule type" value="Genomic_DNA"/>
</dbReference>
<reference evidence="2 3" key="1">
    <citation type="submission" date="2021-01" db="EMBL/GenBank/DDBJ databases">
        <title>Whole genome shotgun sequence of Planobispora longispora NBRC 13918.</title>
        <authorList>
            <person name="Komaki H."/>
            <person name="Tamura T."/>
        </authorList>
    </citation>
    <scope>NUCLEOTIDE SEQUENCE [LARGE SCALE GENOMIC DNA]</scope>
    <source>
        <strain evidence="2 3">NBRC 13918</strain>
    </source>
</reference>
<evidence type="ECO:0000259" key="1">
    <source>
        <dbReference type="Pfam" id="PF12697"/>
    </source>
</evidence>
<dbReference type="InterPro" id="IPR000073">
    <property type="entry name" value="AB_hydrolase_1"/>
</dbReference>
<keyword evidence="2" id="KW-0378">Hydrolase</keyword>
<evidence type="ECO:0000313" key="2">
    <source>
        <dbReference type="EMBL" id="GIH76059.1"/>
    </source>
</evidence>
<name>A0A8J3RM07_9ACTN</name>
<comment type="caution">
    <text evidence="2">The sequence shown here is derived from an EMBL/GenBank/DDBJ whole genome shotgun (WGS) entry which is preliminary data.</text>
</comment>
<protein>
    <submittedName>
        <fullName evidence="2">Alpha/beta hydrolase</fullName>
    </submittedName>
</protein>
<evidence type="ECO:0000313" key="3">
    <source>
        <dbReference type="Proteomes" id="UP000616724"/>
    </source>
</evidence>
<dbReference type="InterPro" id="IPR029058">
    <property type="entry name" value="AB_hydrolase_fold"/>
</dbReference>
<dbReference type="AlphaFoldDB" id="A0A8J3RM07"/>
<dbReference type="RefSeq" id="WP_373871679.1">
    <property type="nucleotide sequence ID" value="NZ_BOOH01000019.1"/>
</dbReference>